<evidence type="ECO:0000313" key="1">
    <source>
        <dbReference type="EMBL" id="KAF5200093.1"/>
    </source>
</evidence>
<dbReference type="AlphaFoldDB" id="A0A7J6WSU6"/>
<organism evidence="1 2">
    <name type="scientific">Thalictrum thalictroides</name>
    <name type="common">Rue-anemone</name>
    <name type="synonym">Anemone thalictroides</name>
    <dbReference type="NCBI Taxonomy" id="46969"/>
    <lineage>
        <taxon>Eukaryota</taxon>
        <taxon>Viridiplantae</taxon>
        <taxon>Streptophyta</taxon>
        <taxon>Embryophyta</taxon>
        <taxon>Tracheophyta</taxon>
        <taxon>Spermatophyta</taxon>
        <taxon>Magnoliopsida</taxon>
        <taxon>Ranunculales</taxon>
        <taxon>Ranunculaceae</taxon>
        <taxon>Thalictroideae</taxon>
        <taxon>Thalictrum</taxon>
    </lineage>
</organism>
<accession>A0A7J6WSU6</accession>
<keyword evidence="2" id="KW-1185">Reference proteome</keyword>
<reference evidence="1 2" key="1">
    <citation type="submission" date="2020-06" db="EMBL/GenBank/DDBJ databases">
        <title>Transcriptomic and genomic resources for Thalictrum thalictroides and T. hernandezii: Facilitating candidate gene discovery in an emerging model plant lineage.</title>
        <authorList>
            <person name="Arias T."/>
            <person name="Riano-Pachon D.M."/>
            <person name="Di Stilio V.S."/>
        </authorList>
    </citation>
    <scope>NUCLEOTIDE SEQUENCE [LARGE SCALE GENOMIC DNA]</scope>
    <source>
        <strain evidence="2">cv. WT478/WT964</strain>
        <tissue evidence="1">Leaves</tissue>
    </source>
</reference>
<feature type="non-terminal residue" evidence="1">
    <location>
        <position position="1"/>
    </location>
</feature>
<proteinExistence type="predicted"/>
<dbReference type="EMBL" id="JABWDY010011146">
    <property type="protein sequence ID" value="KAF5200093.1"/>
    <property type="molecule type" value="Genomic_DNA"/>
</dbReference>
<protein>
    <submittedName>
        <fullName evidence="1">Uncharacterized protein</fullName>
    </submittedName>
</protein>
<sequence length="92" mass="10289">MLIGHVIDHEDARGYRTRLGDVPTCKVVVDASYDHDNHVSYISLNTLTCRSRTLGCFRGMFVGYRLNVRDNTEFELIGLLVAIGTAVMKGDQ</sequence>
<dbReference type="Proteomes" id="UP000554482">
    <property type="component" value="Unassembled WGS sequence"/>
</dbReference>
<gene>
    <name evidence="1" type="ORF">FRX31_010320</name>
</gene>
<name>A0A7J6WSU6_THATH</name>
<comment type="caution">
    <text evidence="1">The sequence shown here is derived from an EMBL/GenBank/DDBJ whole genome shotgun (WGS) entry which is preliminary data.</text>
</comment>
<evidence type="ECO:0000313" key="2">
    <source>
        <dbReference type="Proteomes" id="UP000554482"/>
    </source>
</evidence>